<feature type="compositionally biased region" description="Basic and acidic residues" evidence="1">
    <location>
        <begin position="197"/>
        <end position="207"/>
    </location>
</feature>
<dbReference type="AlphaFoldDB" id="A0AAD7WAE3"/>
<dbReference type="Proteomes" id="UP001221898">
    <property type="component" value="Unassembled WGS sequence"/>
</dbReference>
<feature type="region of interest" description="Disordered" evidence="1">
    <location>
        <begin position="229"/>
        <end position="264"/>
    </location>
</feature>
<evidence type="ECO:0000256" key="1">
    <source>
        <dbReference type="SAM" id="MobiDB-lite"/>
    </source>
</evidence>
<evidence type="ECO:0000313" key="3">
    <source>
        <dbReference type="Proteomes" id="UP001221898"/>
    </source>
</evidence>
<dbReference type="EMBL" id="JAINUG010000190">
    <property type="protein sequence ID" value="KAJ8388769.1"/>
    <property type="molecule type" value="Genomic_DNA"/>
</dbReference>
<feature type="region of interest" description="Disordered" evidence="1">
    <location>
        <begin position="196"/>
        <end position="217"/>
    </location>
</feature>
<name>A0AAD7WAE3_9TELE</name>
<accession>A0AAD7WAE3</accession>
<feature type="region of interest" description="Disordered" evidence="1">
    <location>
        <begin position="367"/>
        <end position="401"/>
    </location>
</feature>
<feature type="region of interest" description="Disordered" evidence="1">
    <location>
        <begin position="85"/>
        <end position="184"/>
    </location>
</feature>
<feature type="compositionally biased region" description="Polar residues" evidence="1">
    <location>
        <begin position="367"/>
        <end position="385"/>
    </location>
</feature>
<feature type="region of interest" description="Disordered" evidence="1">
    <location>
        <begin position="277"/>
        <end position="303"/>
    </location>
</feature>
<evidence type="ECO:0000313" key="2">
    <source>
        <dbReference type="EMBL" id="KAJ8388769.1"/>
    </source>
</evidence>
<protein>
    <submittedName>
        <fullName evidence="2">Uncharacterized protein</fullName>
    </submittedName>
</protein>
<sequence>MGSEITKSLRLLKNFFQTSFQGCWHSGQCGCQPIRNVIRKIYPGAEENTGDNHFAPRLKASLGAGVTMLSAAEAVQCWRIQVAEETPEEAEEGGTVGGPQSQREEGRAVGQLQGATRPATAPGQGRGHWRDRSHQPSPAIDSQECSGCLSTWGDKPNEGSAGDGSREPTDHRDPHLGASTSATLHLYLPSPFYDEEGERKKNQEATRHPMGLSGQQETKTVLPALSQRGAGHGLAERKKSTAAKPMPTVGHKGKLSAGTRNKATHSRVPLTVVDCRDPAGSTHHQAPAPQHPLQEKDGQAQMKGVPCRSALSRPLRRLSKAKEANYYERAILIKATHHLKLKTTTTLEWGLYGPQESKTVFILQAHSSRPVSSPSRANASLSGSYGCSGPPPTQSCPRPDP</sequence>
<organism evidence="2 3">
    <name type="scientific">Aldrovandia affinis</name>
    <dbReference type="NCBI Taxonomy" id="143900"/>
    <lineage>
        <taxon>Eukaryota</taxon>
        <taxon>Metazoa</taxon>
        <taxon>Chordata</taxon>
        <taxon>Craniata</taxon>
        <taxon>Vertebrata</taxon>
        <taxon>Euteleostomi</taxon>
        <taxon>Actinopterygii</taxon>
        <taxon>Neopterygii</taxon>
        <taxon>Teleostei</taxon>
        <taxon>Notacanthiformes</taxon>
        <taxon>Halosauridae</taxon>
        <taxon>Aldrovandia</taxon>
    </lineage>
</organism>
<comment type="caution">
    <text evidence="2">The sequence shown here is derived from an EMBL/GenBank/DDBJ whole genome shotgun (WGS) entry which is preliminary data.</text>
</comment>
<keyword evidence="3" id="KW-1185">Reference proteome</keyword>
<feature type="compositionally biased region" description="Basic and acidic residues" evidence="1">
    <location>
        <begin position="164"/>
        <end position="175"/>
    </location>
</feature>
<proteinExistence type="predicted"/>
<reference evidence="2" key="1">
    <citation type="journal article" date="2023" name="Science">
        <title>Genome structures resolve the early diversification of teleost fishes.</title>
        <authorList>
            <person name="Parey E."/>
            <person name="Louis A."/>
            <person name="Montfort J."/>
            <person name="Bouchez O."/>
            <person name="Roques C."/>
            <person name="Iampietro C."/>
            <person name="Lluch J."/>
            <person name="Castinel A."/>
            <person name="Donnadieu C."/>
            <person name="Desvignes T."/>
            <person name="Floi Bucao C."/>
            <person name="Jouanno E."/>
            <person name="Wen M."/>
            <person name="Mejri S."/>
            <person name="Dirks R."/>
            <person name="Jansen H."/>
            <person name="Henkel C."/>
            <person name="Chen W.J."/>
            <person name="Zahm M."/>
            <person name="Cabau C."/>
            <person name="Klopp C."/>
            <person name="Thompson A.W."/>
            <person name="Robinson-Rechavi M."/>
            <person name="Braasch I."/>
            <person name="Lecointre G."/>
            <person name="Bobe J."/>
            <person name="Postlethwait J.H."/>
            <person name="Berthelot C."/>
            <person name="Roest Crollius H."/>
            <person name="Guiguen Y."/>
        </authorList>
    </citation>
    <scope>NUCLEOTIDE SEQUENCE</scope>
    <source>
        <strain evidence="2">NC1722</strain>
    </source>
</reference>
<gene>
    <name evidence="2" type="ORF">AAFF_G00130020</name>
</gene>